<dbReference type="SUPFAM" id="SSF48452">
    <property type="entry name" value="TPR-like"/>
    <property type="match status" value="1"/>
</dbReference>
<dbReference type="AlphaFoldDB" id="A0A147KAP3"/>
<sequence>MALEQIVIQDKNLKYEMKLNRMVSSGLCKVLEYTPTRDNPSKNAYCLYFRNDLILTKLGRIQEGSMLESLFHNGYTVNYPHPLFQSVPSLPLTNMSQPISTVVRKWQNTYSPQELVYLLSFLDSFAPREKLMKLMRSYYYDYRRNGKFKKAFQILMGIQWYDSNDKWSHELANGMDYLKYTLQYEKAGVHLIELDPFLGELLLFKQLENPAAIEELMRLYNKRNLQKELVWIFLQGETILDQKECLHLLSTYFTLEEKWEILKEIVNKEPSSLFIDAFITSSKTLKKYEECFTLLVRFGNSKELDMETLLQEDLDVTKLDRKALFENAIQSLSTEHLETFLQTLLPSVLQVESLSTVFEWLEPLNDHNDIPPAYTTIKKMVTLQNDLEQQFSLGTMYQEMKMHKEAIECFEWEMEMHPQDPLPVKWLTKLYSEMGKKEEAKNYLNLLHSMQKTSNS</sequence>
<evidence type="ECO:0000313" key="3">
    <source>
        <dbReference type="Proteomes" id="UP000074108"/>
    </source>
</evidence>
<dbReference type="STRING" id="1150625.Q75_03505"/>
<feature type="repeat" description="TPR" evidence="1">
    <location>
        <begin position="387"/>
        <end position="420"/>
    </location>
</feature>
<name>A0A147KAP3_9BACI</name>
<dbReference type="RefSeq" id="WP_059350391.1">
    <property type="nucleotide sequence ID" value="NZ_LDYG01000019.1"/>
</dbReference>
<keyword evidence="3" id="KW-1185">Reference proteome</keyword>
<protein>
    <submittedName>
        <fullName evidence="2">Uncharacterized protein</fullName>
    </submittedName>
</protein>
<evidence type="ECO:0000256" key="1">
    <source>
        <dbReference type="PROSITE-ProRule" id="PRU00339"/>
    </source>
</evidence>
<comment type="caution">
    <text evidence="2">The sequence shown here is derived from an EMBL/GenBank/DDBJ whole genome shotgun (WGS) entry which is preliminary data.</text>
</comment>
<dbReference type="OrthoDB" id="2676051at2"/>
<dbReference type="InterPro" id="IPR019734">
    <property type="entry name" value="TPR_rpt"/>
</dbReference>
<dbReference type="PROSITE" id="PS50005">
    <property type="entry name" value="TPR"/>
    <property type="match status" value="1"/>
</dbReference>
<organism evidence="2 3">
    <name type="scientific">Bacillus coahuilensis p1.1.43</name>
    <dbReference type="NCBI Taxonomy" id="1150625"/>
    <lineage>
        <taxon>Bacteria</taxon>
        <taxon>Bacillati</taxon>
        <taxon>Bacillota</taxon>
        <taxon>Bacilli</taxon>
        <taxon>Bacillales</taxon>
        <taxon>Bacillaceae</taxon>
        <taxon>Bacillus</taxon>
    </lineage>
</organism>
<dbReference type="Gene3D" id="1.25.40.10">
    <property type="entry name" value="Tetratricopeptide repeat domain"/>
    <property type="match status" value="1"/>
</dbReference>
<dbReference type="Proteomes" id="UP000074108">
    <property type="component" value="Unassembled WGS sequence"/>
</dbReference>
<accession>A0A147KAP3</accession>
<dbReference type="EMBL" id="LDYG01000019">
    <property type="protein sequence ID" value="KUP07842.1"/>
    <property type="molecule type" value="Genomic_DNA"/>
</dbReference>
<dbReference type="PATRIC" id="fig|1150625.3.peg.734"/>
<dbReference type="InterPro" id="IPR011990">
    <property type="entry name" value="TPR-like_helical_dom_sf"/>
</dbReference>
<gene>
    <name evidence="2" type="ORF">Q75_03505</name>
</gene>
<proteinExistence type="predicted"/>
<reference evidence="2 3" key="1">
    <citation type="journal article" date="2016" name="Front. Microbiol.">
        <title>Microevolution Analysis of Bacillus coahuilensis Unveils Differences in Phosphorus Acquisition Strategies and Their Regulation.</title>
        <authorList>
            <person name="Gomez-Lunar Z."/>
            <person name="Hernandez-Gonzalez I."/>
            <person name="Rodriguez-Torres M.D."/>
            <person name="Souza V."/>
            <person name="Olmedo-Alvarez G."/>
        </authorList>
    </citation>
    <scope>NUCLEOTIDE SEQUENCE [LARGE SCALE GENOMIC DNA]</scope>
    <source>
        <strain evidence="3">p1.1.43</strain>
    </source>
</reference>
<keyword evidence="1" id="KW-0802">TPR repeat</keyword>
<evidence type="ECO:0000313" key="2">
    <source>
        <dbReference type="EMBL" id="KUP07842.1"/>
    </source>
</evidence>